<dbReference type="Proteomes" id="UP001732700">
    <property type="component" value="Chromosome 2D"/>
</dbReference>
<sequence>MQWQSCHGAAGSRAGSRAGLNPSMAPGPSTHVAPGPRVTSHRRGHDRTSQLQLPLTADPTRHSSSHAAATPTTLASKDMEGDSGAGPRATAAADWDLGMQWAPATFAYPHHFLPPPPAGGSSSLQRQQELTSLELGKRPCFLARGGQVAQVDGTGGGARASAEGKRKEKAAAATPSVPRCQVQGCHMVLAGAKEYHRRHKVCEAHSKATRVVVHGAEQRFCQQCSRFHAMSEFDETKRSCRRRLAGHNERRRKSNASDAMARGSAHAHAHGVTSLVHGFAPYGALATSPAGALSLLSSPRAAPWLISTTPGDVFSTRSSSAALDELIAENRAALLACHFFPDRSGAARPAAAAADMMPGGWHQQVHLVVGSGNHGAAPPAAGHVTLDLMQTPATAGGPFRPMAPGRPAEDGDAGRGSGVWTPLQGAHVV</sequence>
<accession>A0ACD5V5C1</accession>
<reference evidence="1" key="1">
    <citation type="submission" date="2021-05" db="EMBL/GenBank/DDBJ databases">
        <authorList>
            <person name="Scholz U."/>
            <person name="Mascher M."/>
            <person name="Fiebig A."/>
        </authorList>
    </citation>
    <scope>NUCLEOTIDE SEQUENCE [LARGE SCALE GENOMIC DNA]</scope>
</reference>
<evidence type="ECO:0000313" key="1">
    <source>
        <dbReference type="EnsemblPlants" id="AVESA.00010b.r2.2DG0370450.1.CDS"/>
    </source>
</evidence>
<name>A0ACD5V5C1_AVESA</name>
<reference evidence="1" key="2">
    <citation type="submission" date="2025-09" db="UniProtKB">
        <authorList>
            <consortium name="EnsemblPlants"/>
        </authorList>
    </citation>
    <scope>IDENTIFICATION</scope>
</reference>
<evidence type="ECO:0000313" key="2">
    <source>
        <dbReference type="Proteomes" id="UP001732700"/>
    </source>
</evidence>
<organism evidence="1 2">
    <name type="scientific">Avena sativa</name>
    <name type="common">Oat</name>
    <dbReference type="NCBI Taxonomy" id="4498"/>
    <lineage>
        <taxon>Eukaryota</taxon>
        <taxon>Viridiplantae</taxon>
        <taxon>Streptophyta</taxon>
        <taxon>Embryophyta</taxon>
        <taxon>Tracheophyta</taxon>
        <taxon>Spermatophyta</taxon>
        <taxon>Magnoliopsida</taxon>
        <taxon>Liliopsida</taxon>
        <taxon>Poales</taxon>
        <taxon>Poaceae</taxon>
        <taxon>BOP clade</taxon>
        <taxon>Pooideae</taxon>
        <taxon>Poodae</taxon>
        <taxon>Poeae</taxon>
        <taxon>Poeae Chloroplast Group 1 (Aveneae type)</taxon>
        <taxon>Aveninae</taxon>
        <taxon>Avena</taxon>
    </lineage>
</organism>
<dbReference type="EnsemblPlants" id="AVESA.00010b.r2.2DG0370450.1">
    <property type="protein sequence ID" value="AVESA.00010b.r2.2DG0370450.1.CDS"/>
    <property type="gene ID" value="AVESA.00010b.r2.2DG0370450"/>
</dbReference>
<protein>
    <submittedName>
        <fullName evidence="1">Uncharacterized protein</fullName>
    </submittedName>
</protein>
<proteinExistence type="predicted"/>
<keyword evidence="2" id="KW-1185">Reference proteome</keyword>